<keyword evidence="1" id="KW-0812">Transmembrane</keyword>
<reference evidence="3" key="1">
    <citation type="submission" date="2018-03" db="EMBL/GenBank/DDBJ databases">
        <title>Genomic analysis of the strain SH-1 isolated from shrimp intestine.</title>
        <authorList>
            <person name="Kim Y.-S."/>
            <person name="Kim S.-E."/>
            <person name="Kim K.-H."/>
        </authorList>
    </citation>
    <scope>NUCLEOTIDE SEQUENCE [LARGE SCALE GENOMIC DNA]</scope>
    <source>
        <strain evidence="3">SH-1</strain>
    </source>
</reference>
<gene>
    <name evidence="2" type="ORF">C6Y53_07580</name>
</gene>
<name>A0A2S0MP08_9RHOB</name>
<proteinExistence type="predicted"/>
<dbReference type="AlphaFoldDB" id="A0A2S0MP08"/>
<evidence type="ECO:0000256" key="1">
    <source>
        <dbReference type="SAM" id="Phobius"/>
    </source>
</evidence>
<evidence type="ECO:0000313" key="3">
    <source>
        <dbReference type="Proteomes" id="UP000237655"/>
    </source>
</evidence>
<sequence>MAEAIQQTLASTTPLVAEIRQRSRQIDLLVLDTSLTLSEREIAFIGLARILEGQLEDLRATDRMRSIRASYDAIGLAVRELDILKSTVSPGQANALSEIIASENASSLTMAGMIDQIEAKEIPAAVRAELIPAPKITLLYAGDHLPQLALAVSLDAFGPISALLFFAAGMRPTTNRKQKKGN</sequence>
<keyword evidence="3" id="KW-1185">Reference proteome</keyword>
<dbReference type="Proteomes" id="UP000237655">
    <property type="component" value="Chromosome"/>
</dbReference>
<accession>A0A2S0MP08</accession>
<feature type="transmembrane region" description="Helical" evidence="1">
    <location>
        <begin position="148"/>
        <end position="170"/>
    </location>
</feature>
<protein>
    <submittedName>
        <fullName evidence="2">Uncharacterized protein</fullName>
    </submittedName>
</protein>
<keyword evidence="1" id="KW-1133">Transmembrane helix</keyword>
<dbReference type="EMBL" id="CP027665">
    <property type="protein sequence ID" value="AVO37576.1"/>
    <property type="molecule type" value="Genomic_DNA"/>
</dbReference>
<evidence type="ECO:0000313" key="2">
    <source>
        <dbReference type="EMBL" id="AVO37576.1"/>
    </source>
</evidence>
<keyword evidence="1" id="KW-0472">Membrane</keyword>
<dbReference type="KEGG" id="thas:C6Y53_07580"/>
<organism evidence="2 3">
    <name type="scientific">Pukyongiella litopenaei</name>
    <dbReference type="NCBI Taxonomy" id="2605946"/>
    <lineage>
        <taxon>Bacteria</taxon>
        <taxon>Pseudomonadati</taxon>
        <taxon>Pseudomonadota</taxon>
        <taxon>Alphaproteobacteria</taxon>
        <taxon>Rhodobacterales</taxon>
        <taxon>Paracoccaceae</taxon>
        <taxon>Pukyongiella</taxon>
    </lineage>
</organism>